<name>A0A7U2HYY8_PHANO</name>
<keyword evidence="3" id="KW-1185">Reference proteome</keyword>
<sequence>MILAKTIMFRLMMRVAASTCSATNLHVYGMEVVCVCCLKIQEFGSTQATAADSAPIQIATSGFIPEPKRQFEYFHG</sequence>
<feature type="chain" id="PRO_5031560570" description="Secreted protein" evidence="1">
    <location>
        <begin position="23"/>
        <end position="76"/>
    </location>
</feature>
<dbReference type="Proteomes" id="UP000663193">
    <property type="component" value="Chromosome 7"/>
</dbReference>
<evidence type="ECO:0008006" key="4">
    <source>
        <dbReference type="Google" id="ProtNLM"/>
    </source>
</evidence>
<dbReference type="VEuPathDB" id="FungiDB:JI435_434540"/>
<proteinExistence type="predicted"/>
<dbReference type="EMBL" id="CP069029">
    <property type="protein sequence ID" value="QRC97080.1"/>
    <property type="molecule type" value="Genomic_DNA"/>
</dbReference>
<gene>
    <name evidence="2" type="ORF">JI435_434540</name>
</gene>
<evidence type="ECO:0000313" key="3">
    <source>
        <dbReference type="Proteomes" id="UP000663193"/>
    </source>
</evidence>
<keyword evidence="1" id="KW-0732">Signal</keyword>
<evidence type="ECO:0000256" key="1">
    <source>
        <dbReference type="SAM" id="SignalP"/>
    </source>
</evidence>
<feature type="signal peptide" evidence="1">
    <location>
        <begin position="1"/>
        <end position="22"/>
    </location>
</feature>
<dbReference type="AlphaFoldDB" id="A0A7U2HYY8"/>
<protein>
    <recommendedName>
        <fullName evidence="4">Secreted protein</fullName>
    </recommendedName>
</protein>
<organism evidence="2 3">
    <name type="scientific">Phaeosphaeria nodorum (strain SN15 / ATCC MYA-4574 / FGSC 10173)</name>
    <name type="common">Glume blotch fungus</name>
    <name type="synonym">Parastagonospora nodorum</name>
    <dbReference type="NCBI Taxonomy" id="321614"/>
    <lineage>
        <taxon>Eukaryota</taxon>
        <taxon>Fungi</taxon>
        <taxon>Dikarya</taxon>
        <taxon>Ascomycota</taxon>
        <taxon>Pezizomycotina</taxon>
        <taxon>Dothideomycetes</taxon>
        <taxon>Pleosporomycetidae</taxon>
        <taxon>Pleosporales</taxon>
        <taxon>Pleosporineae</taxon>
        <taxon>Phaeosphaeriaceae</taxon>
        <taxon>Parastagonospora</taxon>
    </lineage>
</organism>
<reference evidence="3" key="1">
    <citation type="journal article" date="2021" name="BMC Genomics">
        <title>Chromosome-level genome assembly and manually-curated proteome of model necrotroph Parastagonospora nodorum Sn15 reveals a genome-wide trove of candidate effector homologs, and redundancy of virulence-related functions within an accessory chromosome.</title>
        <authorList>
            <person name="Bertazzoni S."/>
            <person name="Jones D.A.B."/>
            <person name="Phan H.T."/>
            <person name="Tan K.-C."/>
            <person name="Hane J.K."/>
        </authorList>
    </citation>
    <scope>NUCLEOTIDE SEQUENCE [LARGE SCALE GENOMIC DNA]</scope>
    <source>
        <strain evidence="3">SN15 / ATCC MYA-4574 / FGSC 10173)</strain>
    </source>
</reference>
<accession>A0A7U2HYY8</accession>
<evidence type="ECO:0000313" key="2">
    <source>
        <dbReference type="EMBL" id="QRC97080.1"/>
    </source>
</evidence>